<protein>
    <recommendedName>
        <fullName evidence="4">Pyrrolo-quinoline quinone repeat domain-containing protein</fullName>
    </recommendedName>
</protein>
<keyword evidence="3" id="KW-0560">Oxidoreductase</keyword>
<sequence length="669" mass="73151">MIADHTREARMHTRSWSRLAVGTLALVSVAFSWPNPAEAQSSRPAGEWHATGGDHTNTKYSPLDQIMADNFTDLEIAWRWASISAEVAEQNRMLVPPNGFKTTPLMVDGLVYLSTSLGQVAALNAGSGELVWSYDPHAYERIDYRPASMGWQHRGVAYWEDDESDDARIFIALQDLRLVALNARTGALYSDFGHGGFVDLSISLGREINPVRVTHTSPVAIARDVVVVGSIVQDTGLRLREASPGHVRGFDARTGEMKWIFHTIPQEGEIAVETWENDSWRYSGHSNVWGTMAVDDELGFVYLPTGTPTNDYYGGMRPGDNLFAESIIAVDVETGERVWHFQAVHHGLWDYDFPTAGNLLDITVDGREIKAIAQTSKQAFTYVLDRVTGEPVWPIEERPVPQGDVPGEWYSPTQPFPTKPPPFDLQGVTEDDIIDFTPELRAEAMQIIEESARFGPLFEPPAVAGTRKPVIQAPGTGGGINWPGSAVDPETGRLFVPSQTRLRTVELVPYEAPATVGYFTDPWARPIPGPRGLPIVKPPYKRITAFDLNTGEQLWMSPHGDGPRNHPALRDLNLPPLGGGNGMAGGGPLVTKTLLIVNSGGRDVANMQEVASTITAYDKDTGEYLGSVTLPSTPWGNPITYLYEGKQHILVAVGGRPGDPAELIALALP</sequence>
<evidence type="ECO:0000313" key="5">
    <source>
        <dbReference type="EMBL" id="SVA40035.1"/>
    </source>
</evidence>
<dbReference type="InterPro" id="IPR002372">
    <property type="entry name" value="PQQ_rpt_dom"/>
</dbReference>
<dbReference type="InterPro" id="IPR018391">
    <property type="entry name" value="PQQ_b-propeller_rpt"/>
</dbReference>
<evidence type="ECO:0000256" key="1">
    <source>
        <dbReference type="ARBA" id="ARBA00001931"/>
    </source>
</evidence>
<dbReference type="InterPro" id="IPR011047">
    <property type="entry name" value="Quinoprotein_ADH-like_sf"/>
</dbReference>
<dbReference type="EMBL" id="UINC01008906">
    <property type="protein sequence ID" value="SVA40035.1"/>
    <property type="molecule type" value="Genomic_DNA"/>
</dbReference>
<dbReference type="Pfam" id="PF01011">
    <property type="entry name" value="PQQ"/>
    <property type="match status" value="1"/>
</dbReference>
<accession>A0A381VI59</accession>
<comment type="cofactor">
    <cofactor evidence="1">
        <name>pyrroloquinoline quinone</name>
        <dbReference type="ChEBI" id="CHEBI:58442"/>
    </cofactor>
</comment>
<dbReference type="Gene3D" id="2.140.10.10">
    <property type="entry name" value="Quinoprotein alcohol dehydrogenase-like superfamily"/>
    <property type="match status" value="2"/>
</dbReference>
<proteinExistence type="inferred from homology"/>
<dbReference type="PANTHER" id="PTHR32303:SF4">
    <property type="entry name" value="QUINOPROTEIN GLUCOSE DEHYDROGENASE"/>
    <property type="match status" value="1"/>
</dbReference>
<evidence type="ECO:0000256" key="2">
    <source>
        <dbReference type="ARBA" id="ARBA00008156"/>
    </source>
</evidence>
<dbReference type="SMART" id="SM00564">
    <property type="entry name" value="PQQ"/>
    <property type="match status" value="6"/>
</dbReference>
<dbReference type="PANTHER" id="PTHR32303">
    <property type="entry name" value="QUINOPROTEIN ALCOHOL DEHYDROGENASE (CYTOCHROME C)"/>
    <property type="match status" value="1"/>
</dbReference>
<name>A0A381VI59_9ZZZZ</name>
<dbReference type="SUPFAM" id="SSF50998">
    <property type="entry name" value="Quinoprotein alcohol dehydrogenase-like"/>
    <property type="match status" value="1"/>
</dbReference>
<evidence type="ECO:0000259" key="4">
    <source>
        <dbReference type="Pfam" id="PF01011"/>
    </source>
</evidence>
<feature type="domain" description="Pyrrolo-quinoline quinone repeat" evidence="4">
    <location>
        <begin position="48"/>
        <end position="649"/>
    </location>
</feature>
<evidence type="ECO:0000256" key="3">
    <source>
        <dbReference type="ARBA" id="ARBA00023002"/>
    </source>
</evidence>
<dbReference type="GO" id="GO:0016491">
    <property type="term" value="F:oxidoreductase activity"/>
    <property type="evidence" value="ECO:0007669"/>
    <property type="project" value="UniProtKB-KW"/>
</dbReference>
<gene>
    <name evidence="5" type="ORF">METZ01_LOCUS92889</name>
</gene>
<dbReference type="AlphaFoldDB" id="A0A381VI59"/>
<comment type="similarity">
    <text evidence="2">Belongs to the bacterial PQQ dehydrogenase family.</text>
</comment>
<organism evidence="5">
    <name type="scientific">marine metagenome</name>
    <dbReference type="NCBI Taxonomy" id="408172"/>
    <lineage>
        <taxon>unclassified sequences</taxon>
        <taxon>metagenomes</taxon>
        <taxon>ecological metagenomes</taxon>
    </lineage>
</organism>
<reference evidence="5" key="1">
    <citation type="submission" date="2018-05" db="EMBL/GenBank/DDBJ databases">
        <authorList>
            <person name="Lanie J.A."/>
            <person name="Ng W.-L."/>
            <person name="Kazmierczak K.M."/>
            <person name="Andrzejewski T.M."/>
            <person name="Davidsen T.M."/>
            <person name="Wayne K.J."/>
            <person name="Tettelin H."/>
            <person name="Glass J.I."/>
            <person name="Rusch D."/>
            <person name="Podicherti R."/>
            <person name="Tsui H.-C.T."/>
            <person name="Winkler M.E."/>
        </authorList>
    </citation>
    <scope>NUCLEOTIDE SEQUENCE</scope>
</reference>